<feature type="transmembrane region" description="Helical" evidence="6">
    <location>
        <begin position="123"/>
        <end position="140"/>
    </location>
</feature>
<comment type="subcellular location">
    <subcellularLocation>
        <location evidence="1">Membrane</location>
        <topology evidence="1">Multi-pass membrane protein</topology>
    </subcellularLocation>
</comment>
<evidence type="ECO:0000256" key="4">
    <source>
        <dbReference type="ARBA" id="ARBA00023136"/>
    </source>
</evidence>
<name>A0A921GNU4_9MICO</name>
<dbReference type="Proteomes" id="UP000775129">
    <property type="component" value="Unassembled WGS sequence"/>
</dbReference>
<dbReference type="GO" id="GO:0016020">
    <property type="term" value="C:membrane"/>
    <property type="evidence" value="ECO:0007669"/>
    <property type="project" value="UniProtKB-SubCell"/>
</dbReference>
<evidence type="ECO:0000256" key="3">
    <source>
        <dbReference type="ARBA" id="ARBA00022989"/>
    </source>
</evidence>
<evidence type="ECO:0000256" key="5">
    <source>
        <dbReference type="SAM" id="MobiDB-lite"/>
    </source>
</evidence>
<dbReference type="AlphaFoldDB" id="A0A921GNU4"/>
<feature type="transmembrane region" description="Helical" evidence="6">
    <location>
        <begin position="398"/>
        <end position="417"/>
    </location>
</feature>
<sequence>MSTAVPTLGARAPMPASPASEVRQERIPLLYREPFELLVMAILVVLGLTLNHSAVILGLNLSLADPVVAALVVVLALGRKLWIPVAPLVFFLVLTVQLLAVTVALVPAWTSLPVPVSDTVLDLTKLVVSFLCLVLGVQAVRLGHARLALRAFVVGAVMVSAIAVITQVAPLPGTQALYYGGFRFQGLTNDPNNYAVMTIAALAVLWYDRGVRLWLSIGASAILISGVLLSASKTGAITLALLVVWRALGLRTPLGEDTQSRARRALAAVGALGIAVMVLLIAPSTGLGGTLAEFTDHVPALDRISTLLVSFDTAIAGNGSERSAAWGTAIALILFSPLLGVGVGTYLTVAVELTGHDVLAHNTYLQIMAEWGLPLSIIFLTWAAAVTLLKPGGRAHRALWATSSTAFLVLLVGSVGLSLNNSRLFWFLLGLTAATHLLSPKRSRRSPATAGAQARTAAARAGRTARARATTPGARPPHTAATDAADVAAELDAETAAGGASAPAAAPRPSVTARRLTPFPSPGGPR</sequence>
<feature type="transmembrane region" description="Helical" evidence="6">
    <location>
        <begin position="219"/>
        <end position="245"/>
    </location>
</feature>
<keyword evidence="2 6" id="KW-0812">Transmembrane</keyword>
<reference evidence="8" key="2">
    <citation type="submission" date="2021-09" db="EMBL/GenBank/DDBJ databases">
        <authorList>
            <person name="Gilroy R."/>
        </authorList>
    </citation>
    <scope>NUCLEOTIDE SEQUENCE</scope>
    <source>
        <strain evidence="8">1647</strain>
    </source>
</reference>
<feature type="compositionally biased region" description="Low complexity" evidence="5">
    <location>
        <begin position="447"/>
        <end position="515"/>
    </location>
</feature>
<keyword evidence="8" id="KW-0436">Ligase</keyword>
<evidence type="ECO:0000256" key="6">
    <source>
        <dbReference type="SAM" id="Phobius"/>
    </source>
</evidence>
<protein>
    <submittedName>
        <fullName evidence="8">O-antigen ligase family protein</fullName>
    </submittedName>
</protein>
<evidence type="ECO:0000313" key="9">
    <source>
        <dbReference type="Proteomes" id="UP000775129"/>
    </source>
</evidence>
<feature type="transmembrane region" description="Helical" evidence="6">
    <location>
        <begin position="29"/>
        <end position="48"/>
    </location>
</feature>
<reference evidence="8" key="1">
    <citation type="journal article" date="2021" name="PeerJ">
        <title>Extensive microbial diversity within the chicken gut microbiome revealed by metagenomics and culture.</title>
        <authorList>
            <person name="Gilroy R."/>
            <person name="Ravi A."/>
            <person name="Getino M."/>
            <person name="Pursley I."/>
            <person name="Horton D.L."/>
            <person name="Alikhan N.F."/>
            <person name="Baker D."/>
            <person name="Gharbi K."/>
            <person name="Hall N."/>
            <person name="Watson M."/>
            <person name="Adriaenssens E.M."/>
            <person name="Foster-Nyarko E."/>
            <person name="Jarju S."/>
            <person name="Secka A."/>
            <person name="Antonio M."/>
            <person name="Oren A."/>
            <person name="Chaudhuri R.R."/>
            <person name="La Ragione R."/>
            <person name="Hildebrand F."/>
            <person name="Pallen M.J."/>
        </authorList>
    </citation>
    <scope>NUCLEOTIDE SEQUENCE</scope>
    <source>
        <strain evidence="8">1647</strain>
    </source>
</reference>
<dbReference type="InterPro" id="IPR051533">
    <property type="entry name" value="WaaL-like"/>
</dbReference>
<comment type="caution">
    <text evidence="8">The sequence shown here is derived from an EMBL/GenBank/DDBJ whole genome shotgun (WGS) entry which is preliminary data.</text>
</comment>
<keyword evidence="4 6" id="KW-0472">Membrane</keyword>
<accession>A0A921GNU4</accession>
<dbReference type="EMBL" id="DYWO01000178">
    <property type="protein sequence ID" value="HJF49353.1"/>
    <property type="molecule type" value="Genomic_DNA"/>
</dbReference>
<feature type="region of interest" description="Disordered" evidence="5">
    <location>
        <begin position="440"/>
        <end position="526"/>
    </location>
</feature>
<dbReference type="Pfam" id="PF04932">
    <property type="entry name" value="Wzy_C"/>
    <property type="match status" value="1"/>
</dbReference>
<feature type="transmembrane region" description="Helical" evidence="6">
    <location>
        <begin position="265"/>
        <end position="282"/>
    </location>
</feature>
<feature type="transmembrane region" description="Helical" evidence="6">
    <location>
        <begin position="89"/>
        <end position="111"/>
    </location>
</feature>
<proteinExistence type="predicted"/>
<feature type="domain" description="O-antigen ligase-related" evidence="7">
    <location>
        <begin position="219"/>
        <end position="380"/>
    </location>
</feature>
<feature type="transmembrane region" description="Helical" evidence="6">
    <location>
        <begin position="329"/>
        <end position="351"/>
    </location>
</feature>
<gene>
    <name evidence="8" type="ORF">K8W24_06080</name>
</gene>
<keyword evidence="3 6" id="KW-1133">Transmembrane helix</keyword>
<evidence type="ECO:0000259" key="7">
    <source>
        <dbReference type="Pfam" id="PF04932"/>
    </source>
</evidence>
<evidence type="ECO:0000256" key="1">
    <source>
        <dbReference type="ARBA" id="ARBA00004141"/>
    </source>
</evidence>
<organism evidence="8 9">
    <name type="scientific">Brachybacterium paraconglomeratum</name>
    <dbReference type="NCBI Taxonomy" id="173362"/>
    <lineage>
        <taxon>Bacteria</taxon>
        <taxon>Bacillati</taxon>
        <taxon>Actinomycetota</taxon>
        <taxon>Actinomycetes</taxon>
        <taxon>Micrococcales</taxon>
        <taxon>Dermabacteraceae</taxon>
        <taxon>Brachybacterium</taxon>
    </lineage>
</organism>
<feature type="transmembrane region" description="Helical" evidence="6">
    <location>
        <begin position="147"/>
        <end position="171"/>
    </location>
</feature>
<evidence type="ECO:0000313" key="8">
    <source>
        <dbReference type="EMBL" id="HJF49353.1"/>
    </source>
</evidence>
<dbReference type="InterPro" id="IPR007016">
    <property type="entry name" value="O-antigen_ligase-rel_domated"/>
</dbReference>
<dbReference type="GO" id="GO:0016874">
    <property type="term" value="F:ligase activity"/>
    <property type="evidence" value="ECO:0007669"/>
    <property type="project" value="UniProtKB-KW"/>
</dbReference>
<feature type="transmembrane region" description="Helical" evidence="6">
    <location>
        <begin position="371"/>
        <end position="389"/>
    </location>
</feature>
<dbReference type="PANTHER" id="PTHR37422:SF13">
    <property type="entry name" value="LIPOPOLYSACCHARIDE BIOSYNTHESIS PROTEIN PA4999-RELATED"/>
    <property type="match status" value="1"/>
</dbReference>
<evidence type="ECO:0000256" key="2">
    <source>
        <dbReference type="ARBA" id="ARBA00022692"/>
    </source>
</evidence>
<feature type="transmembrane region" description="Helical" evidence="6">
    <location>
        <begin position="54"/>
        <end position="77"/>
    </location>
</feature>
<dbReference type="PANTHER" id="PTHR37422">
    <property type="entry name" value="TEICHURONIC ACID BIOSYNTHESIS PROTEIN TUAE"/>
    <property type="match status" value="1"/>
</dbReference>